<proteinExistence type="predicted"/>
<accession>A0A645I1J9</accession>
<comment type="caution">
    <text evidence="1">The sequence shown here is derived from an EMBL/GenBank/DDBJ whole genome shotgun (WGS) entry which is preliminary data.</text>
</comment>
<organism evidence="1">
    <name type="scientific">bioreactor metagenome</name>
    <dbReference type="NCBI Taxonomy" id="1076179"/>
    <lineage>
        <taxon>unclassified sequences</taxon>
        <taxon>metagenomes</taxon>
        <taxon>ecological metagenomes</taxon>
    </lineage>
</organism>
<name>A0A645I1J9_9ZZZZ</name>
<protein>
    <submittedName>
        <fullName evidence="1">Uncharacterized protein</fullName>
    </submittedName>
</protein>
<gene>
    <name evidence="1" type="ORF">SDC9_192738</name>
</gene>
<evidence type="ECO:0000313" key="1">
    <source>
        <dbReference type="EMBL" id="MPN45171.1"/>
    </source>
</evidence>
<sequence length="102" mass="10832">MISNTASQFGGDDTGSTPVFSNASFIIAIGSNGYVKSTQLKCSVTVSADVPDHSDYDSTVKTNINMDMTVSMTYNNPGQKVTITPPSDLANYQEASDLVIEL</sequence>
<dbReference type="EMBL" id="VSSQ01104853">
    <property type="protein sequence ID" value="MPN45171.1"/>
    <property type="molecule type" value="Genomic_DNA"/>
</dbReference>
<dbReference type="AlphaFoldDB" id="A0A645I1J9"/>
<reference evidence="1" key="1">
    <citation type="submission" date="2019-08" db="EMBL/GenBank/DDBJ databases">
        <authorList>
            <person name="Kucharzyk K."/>
            <person name="Murdoch R.W."/>
            <person name="Higgins S."/>
            <person name="Loffler F."/>
        </authorList>
    </citation>
    <scope>NUCLEOTIDE SEQUENCE</scope>
</reference>